<gene>
    <name evidence="3" type="ORF">JJJ17_15245</name>
</gene>
<feature type="domain" description="Excalibur calcium-binding" evidence="2">
    <location>
        <begin position="89"/>
        <end position="129"/>
    </location>
</feature>
<feature type="region of interest" description="Disordered" evidence="1">
    <location>
        <begin position="143"/>
        <end position="162"/>
    </location>
</feature>
<sequence>MRIFFAALTLTGLAACGSPPAPDGFQYLSTPTLWAELSRTNDTRKIMEIEAELGVRGATQSPLADEYIGRRTGGTVGSAIYARAEARTGDKNCSDFASSAAAQRFFLNEGGPVSDPHGLDRDGDGNACEWGTTLRTSVSNYRRSRAVQAAPTRATPAPRSSRRCYVGPRGGRYTITASGNKRYGC</sequence>
<protein>
    <submittedName>
        <fullName evidence="3">Excalibur calcium-binding domain-containing protein</fullName>
    </submittedName>
</protein>
<comment type="caution">
    <text evidence="3">The sequence shown here is derived from an EMBL/GenBank/DDBJ whole genome shotgun (WGS) entry which is preliminary data.</text>
</comment>
<evidence type="ECO:0000256" key="1">
    <source>
        <dbReference type="SAM" id="MobiDB-lite"/>
    </source>
</evidence>
<evidence type="ECO:0000313" key="3">
    <source>
        <dbReference type="EMBL" id="MBK4217284.1"/>
    </source>
</evidence>
<evidence type="ECO:0000313" key="4">
    <source>
        <dbReference type="Proteomes" id="UP000640485"/>
    </source>
</evidence>
<dbReference type="EMBL" id="JAEPRQ010000006">
    <property type="protein sequence ID" value="MBK4217284.1"/>
    <property type="molecule type" value="Genomic_DNA"/>
</dbReference>
<name>A0A934SH11_9RHOB</name>
<feature type="compositionally biased region" description="Low complexity" evidence="1">
    <location>
        <begin position="149"/>
        <end position="159"/>
    </location>
</feature>
<dbReference type="PROSITE" id="PS51257">
    <property type="entry name" value="PROKAR_LIPOPROTEIN"/>
    <property type="match status" value="1"/>
</dbReference>
<accession>A0A934SH11</accession>
<dbReference type="Proteomes" id="UP000640485">
    <property type="component" value="Unassembled WGS sequence"/>
</dbReference>
<dbReference type="Pfam" id="PF05901">
    <property type="entry name" value="Excalibur"/>
    <property type="match status" value="1"/>
</dbReference>
<dbReference type="RefSeq" id="WP_200687916.1">
    <property type="nucleotide sequence ID" value="NZ_JAEPRQ010000006.1"/>
</dbReference>
<evidence type="ECO:0000259" key="2">
    <source>
        <dbReference type="SMART" id="SM00894"/>
    </source>
</evidence>
<keyword evidence="4" id="KW-1185">Reference proteome</keyword>
<organism evidence="3 4">
    <name type="scientific">Paracoccus caeni</name>
    <dbReference type="NCBI Taxonomy" id="657651"/>
    <lineage>
        <taxon>Bacteria</taxon>
        <taxon>Pseudomonadati</taxon>
        <taxon>Pseudomonadota</taxon>
        <taxon>Alphaproteobacteria</taxon>
        <taxon>Rhodobacterales</taxon>
        <taxon>Paracoccaceae</taxon>
        <taxon>Paracoccus</taxon>
    </lineage>
</organism>
<dbReference type="SMART" id="SM00894">
    <property type="entry name" value="Excalibur"/>
    <property type="match status" value="1"/>
</dbReference>
<proteinExistence type="predicted"/>
<dbReference type="InterPro" id="IPR008613">
    <property type="entry name" value="Excalibur_Ca-bd_domain"/>
</dbReference>
<dbReference type="AlphaFoldDB" id="A0A934SH11"/>
<reference evidence="3" key="1">
    <citation type="submission" date="2021-01" db="EMBL/GenBank/DDBJ databases">
        <title>Paracoccus amoyensis sp. nov., isolated from the surface seawater along the coast of Xiamen Island, China.</title>
        <authorList>
            <person name="Lyu L."/>
        </authorList>
    </citation>
    <scope>NUCLEOTIDE SEQUENCE</scope>
    <source>
        <strain evidence="3">MJ17</strain>
    </source>
</reference>